<dbReference type="PANTHER" id="PTHR43301:SF3">
    <property type="entry name" value="ARABINAN ENDO-1,5-ALPHA-L-ARABINOSIDASE A-RELATED"/>
    <property type="match status" value="1"/>
</dbReference>
<evidence type="ECO:0000256" key="3">
    <source>
        <dbReference type="ARBA" id="ARBA00022801"/>
    </source>
</evidence>
<comment type="caution">
    <text evidence="7">The sequence shown here is derived from an EMBL/GenBank/DDBJ whole genome shotgun (WGS) entry which is preliminary data.</text>
</comment>
<comment type="pathway">
    <text evidence="1 5">Glycan metabolism; L-arabinan degradation.</text>
</comment>
<keyword evidence="6" id="KW-0732">Signal</keyword>
<dbReference type="Gene3D" id="2.115.10.20">
    <property type="entry name" value="Glycosyl hydrolase domain, family 43"/>
    <property type="match status" value="1"/>
</dbReference>
<organism evidence="7 8">
    <name type="scientific">Microbacterium nanhaiense</name>
    <dbReference type="NCBI Taxonomy" id="1301026"/>
    <lineage>
        <taxon>Bacteria</taxon>
        <taxon>Bacillati</taxon>
        <taxon>Actinomycetota</taxon>
        <taxon>Actinomycetes</taxon>
        <taxon>Micrococcales</taxon>
        <taxon>Microbacteriaceae</taxon>
        <taxon>Microbacterium</taxon>
    </lineage>
</organism>
<evidence type="ECO:0000256" key="2">
    <source>
        <dbReference type="ARBA" id="ARBA00009865"/>
    </source>
</evidence>
<proteinExistence type="inferred from homology"/>
<evidence type="ECO:0000256" key="1">
    <source>
        <dbReference type="ARBA" id="ARBA00004834"/>
    </source>
</evidence>
<protein>
    <submittedName>
        <fullName evidence="7">Arabinan endo-1,5-alpha-L-arabinosidase</fullName>
    </submittedName>
</protein>
<evidence type="ECO:0000256" key="6">
    <source>
        <dbReference type="SAM" id="SignalP"/>
    </source>
</evidence>
<dbReference type="InterPro" id="IPR023296">
    <property type="entry name" value="Glyco_hydro_beta-prop_sf"/>
</dbReference>
<name>A0ABQ2N269_9MICO</name>
<dbReference type="SUPFAM" id="SSF75005">
    <property type="entry name" value="Arabinanase/levansucrase/invertase"/>
    <property type="match status" value="1"/>
</dbReference>
<dbReference type="Pfam" id="PF04616">
    <property type="entry name" value="Glyco_hydro_43"/>
    <property type="match status" value="1"/>
</dbReference>
<keyword evidence="8" id="KW-1185">Reference proteome</keyword>
<dbReference type="InterPro" id="IPR050727">
    <property type="entry name" value="GH43_arabinanases"/>
</dbReference>
<evidence type="ECO:0000256" key="4">
    <source>
        <dbReference type="ARBA" id="ARBA00023295"/>
    </source>
</evidence>
<sequence>MLSRIRRILIGAAVVLAAAAPTACAPTPSAPELSGDVFVHDPAYVRGTDGEPSWIYSTGNGQIADGGIQIRRSDDDAEWEYVGEVWDRKPEWLTERIDGVDNLWAPELYEHDGSWYLYYAASTFGSNDSVIALATNTTLDPEDPAYEWVDRGEVISSAGMPYNAIDPNIVEDEDGTPWLAFGSFSSGLQIVELEWPSGLLADGAEPTAIADRGMLENAIEAPTIVPHDDAYYLFASRGFCCRGVDSTYEIIVGRAEEVTGPYLDQAGSSVLEDGGTVVLTSDGDRIGPGGQSLSGELLAFHWYDGQQDGMFRLGLLPVVWEDGWPRASWPEEP</sequence>
<evidence type="ECO:0000313" key="7">
    <source>
        <dbReference type="EMBL" id="GGO65693.1"/>
    </source>
</evidence>
<feature type="chain" id="PRO_5046416138" evidence="6">
    <location>
        <begin position="26"/>
        <end position="333"/>
    </location>
</feature>
<dbReference type="PIRSF" id="PIRSF026534">
    <property type="entry name" value="Endo_alpha-L-arabinosidase"/>
    <property type="match status" value="1"/>
</dbReference>
<evidence type="ECO:0000256" key="5">
    <source>
        <dbReference type="PIRNR" id="PIRNR026534"/>
    </source>
</evidence>
<feature type="signal peptide" evidence="6">
    <location>
        <begin position="1"/>
        <end position="25"/>
    </location>
</feature>
<dbReference type="Proteomes" id="UP000638043">
    <property type="component" value="Unassembled WGS sequence"/>
</dbReference>
<dbReference type="PANTHER" id="PTHR43301">
    <property type="entry name" value="ARABINAN ENDO-1,5-ALPHA-L-ARABINOSIDASE"/>
    <property type="match status" value="1"/>
</dbReference>
<gene>
    <name evidence="7" type="ORF">GCM10010910_23440</name>
</gene>
<comment type="similarity">
    <text evidence="2 5">Belongs to the glycosyl hydrolase 43 family.</text>
</comment>
<evidence type="ECO:0000313" key="8">
    <source>
        <dbReference type="Proteomes" id="UP000638043"/>
    </source>
</evidence>
<accession>A0ABQ2N269</accession>
<dbReference type="InterPro" id="IPR006710">
    <property type="entry name" value="Glyco_hydro_43"/>
</dbReference>
<dbReference type="CDD" id="cd08998">
    <property type="entry name" value="GH43_Arb43a-like"/>
    <property type="match status" value="1"/>
</dbReference>
<reference evidence="8" key="1">
    <citation type="journal article" date="2019" name="Int. J. Syst. Evol. Microbiol.">
        <title>The Global Catalogue of Microorganisms (GCM) 10K type strain sequencing project: providing services to taxonomists for standard genome sequencing and annotation.</title>
        <authorList>
            <consortium name="The Broad Institute Genomics Platform"/>
            <consortium name="The Broad Institute Genome Sequencing Center for Infectious Disease"/>
            <person name="Wu L."/>
            <person name="Ma J."/>
        </authorList>
    </citation>
    <scope>NUCLEOTIDE SEQUENCE [LARGE SCALE GENOMIC DNA]</scope>
    <source>
        <strain evidence="8">CGMCC 4.7181</strain>
    </source>
</reference>
<dbReference type="RefSeq" id="WP_188702122.1">
    <property type="nucleotide sequence ID" value="NZ_BMMQ01000007.1"/>
</dbReference>
<keyword evidence="4 5" id="KW-0326">Glycosidase</keyword>
<dbReference type="InterPro" id="IPR016840">
    <property type="entry name" value="Glyco_hydro_43_endo_a_Ara-ase"/>
</dbReference>
<dbReference type="EMBL" id="BMMQ01000007">
    <property type="protein sequence ID" value="GGO65693.1"/>
    <property type="molecule type" value="Genomic_DNA"/>
</dbReference>
<keyword evidence="3 5" id="KW-0378">Hydrolase</keyword>